<reference evidence="1 2" key="1">
    <citation type="submission" date="2021-06" db="EMBL/GenBank/DDBJ databases">
        <authorList>
            <person name="Kallberg Y."/>
            <person name="Tangrot J."/>
            <person name="Rosling A."/>
        </authorList>
    </citation>
    <scope>NUCLEOTIDE SEQUENCE [LARGE SCALE GENOMIC DNA]</scope>
    <source>
        <strain evidence="1 2">120-4 pot B 10/14</strain>
    </source>
</reference>
<comment type="caution">
    <text evidence="1">The sequence shown here is derived from an EMBL/GenBank/DDBJ whole genome shotgun (WGS) entry which is preliminary data.</text>
</comment>
<name>A0ABN7WYX5_GIGMA</name>
<dbReference type="Proteomes" id="UP000789901">
    <property type="component" value="Unassembled WGS sequence"/>
</dbReference>
<dbReference type="EMBL" id="CAJVQB010074680">
    <property type="protein sequence ID" value="CAG8844106.1"/>
    <property type="molecule type" value="Genomic_DNA"/>
</dbReference>
<accession>A0ABN7WYX5</accession>
<organism evidence="1 2">
    <name type="scientific">Gigaspora margarita</name>
    <dbReference type="NCBI Taxonomy" id="4874"/>
    <lineage>
        <taxon>Eukaryota</taxon>
        <taxon>Fungi</taxon>
        <taxon>Fungi incertae sedis</taxon>
        <taxon>Mucoromycota</taxon>
        <taxon>Glomeromycotina</taxon>
        <taxon>Glomeromycetes</taxon>
        <taxon>Diversisporales</taxon>
        <taxon>Gigasporaceae</taxon>
        <taxon>Gigaspora</taxon>
    </lineage>
</organism>
<protein>
    <submittedName>
        <fullName evidence="1">25052_t:CDS:1</fullName>
    </submittedName>
</protein>
<evidence type="ECO:0000313" key="2">
    <source>
        <dbReference type="Proteomes" id="UP000789901"/>
    </source>
</evidence>
<gene>
    <name evidence="1" type="ORF">GMARGA_LOCUS36908</name>
</gene>
<evidence type="ECO:0000313" key="1">
    <source>
        <dbReference type="EMBL" id="CAG8844106.1"/>
    </source>
</evidence>
<proteinExistence type="predicted"/>
<sequence>LQLQPKTENSNISLNQLVNLHIKKITEQLHQQRLQAQNNIQEAQ</sequence>
<keyword evidence="2" id="KW-1185">Reference proteome</keyword>
<feature type="non-terminal residue" evidence="1">
    <location>
        <position position="1"/>
    </location>
</feature>